<dbReference type="GO" id="GO:0009279">
    <property type="term" value="C:cell outer membrane"/>
    <property type="evidence" value="ECO:0007669"/>
    <property type="project" value="UniProtKB-SubCell"/>
</dbReference>
<accession>A0A7Y1F535</accession>
<keyword evidence="3 8" id="KW-0812">Transmembrane</keyword>
<dbReference type="AlphaFoldDB" id="A0A7Y1F535"/>
<evidence type="ECO:0000256" key="2">
    <source>
        <dbReference type="ARBA" id="ARBA00022452"/>
    </source>
</evidence>
<dbReference type="PROSITE" id="PS51257">
    <property type="entry name" value="PROKAR_LIPOPROTEIN"/>
    <property type="match status" value="1"/>
</dbReference>
<evidence type="ECO:0000256" key="1">
    <source>
        <dbReference type="ARBA" id="ARBA00007613"/>
    </source>
</evidence>
<keyword evidence="9" id="KW-0175">Coiled coil</keyword>
<evidence type="ECO:0000256" key="8">
    <source>
        <dbReference type="RuleBase" id="RU362097"/>
    </source>
</evidence>
<sequence>MSRQCNAAFVVVLLSGCTTLIPPYTTPDNSTLPAHYQQRSGKKSEDAALTSAADKTWQSYFPDPHLQALIRQALLHNHDLRSAALRVRQAQAAYRIERSALTPTVALGVDAKRSRTPADLTEIGQTSTGNEFKAGVGISSWEIDFWGRITSLNEEALQQFLATQAGHQAVTISLVAQVADAWISLRELDKRLHLANVAQANQSESLRIFTRRFEMGSVTKLELTQVQTLLTQAEALTLQLQQQRDLQHNAVNLLVGQVDLVDANYRPVADQTLVQPLDAGLPSDLLINRPDIVAAEHRLRAANAHIGAARAAFFPRISLTAFGGLASAELSDLFSASSRAWNFAPSLSLPVFDGGLNQANLDLANVRKHLAVVEYEQTIQSAFRDVADALAKQHWLQQQLSVQQQAVEIQEERSRLALLSHDRGRSSFLEVLDAERDRLQAQQQEVQAQHALLRNRVALYAALGGGSRHVPNAPLLDQPSSTLFSDIAEE</sequence>
<dbReference type="PANTHER" id="PTHR30203:SF33">
    <property type="entry name" value="BLR4455 PROTEIN"/>
    <property type="match status" value="1"/>
</dbReference>
<evidence type="ECO:0000256" key="5">
    <source>
        <dbReference type="ARBA" id="ARBA00023139"/>
    </source>
</evidence>
<dbReference type="Proteomes" id="UP000552560">
    <property type="component" value="Unassembled WGS sequence"/>
</dbReference>
<dbReference type="NCBIfam" id="TIGR01845">
    <property type="entry name" value="outer_NodT"/>
    <property type="match status" value="1"/>
</dbReference>
<dbReference type="OrthoDB" id="9770517at2"/>
<evidence type="ECO:0000313" key="11">
    <source>
        <dbReference type="EMBL" id="NMX99757.1"/>
    </source>
</evidence>
<evidence type="ECO:0000256" key="7">
    <source>
        <dbReference type="ARBA" id="ARBA00023288"/>
    </source>
</evidence>
<feature type="region of interest" description="Disordered" evidence="10">
    <location>
        <begin position="28"/>
        <end position="48"/>
    </location>
</feature>
<comment type="similarity">
    <text evidence="1 8">Belongs to the outer membrane factor (OMF) (TC 1.B.17) family.</text>
</comment>
<dbReference type="EMBL" id="JAAQWE010000030">
    <property type="protein sequence ID" value="NMX99757.1"/>
    <property type="molecule type" value="Genomic_DNA"/>
</dbReference>
<evidence type="ECO:0000256" key="10">
    <source>
        <dbReference type="SAM" id="MobiDB-lite"/>
    </source>
</evidence>
<feature type="coiled-coil region" evidence="9">
    <location>
        <begin position="429"/>
        <end position="456"/>
    </location>
</feature>
<dbReference type="Gene3D" id="2.20.200.10">
    <property type="entry name" value="Outer membrane efflux proteins (OEP)"/>
    <property type="match status" value="1"/>
</dbReference>
<organism evidence="11 12">
    <name type="scientific">Pseudomonas veronii</name>
    <dbReference type="NCBI Taxonomy" id="76761"/>
    <lineage>
        <taxon>Bacteria</taxon>
        <taxon>Pseudomonadati</taxon>
        <taxon>Pseudomonadota</taxon>
        <taxon>Gammaproteobacteria</taxon>
        <taxon>Pseudomonadales</taxon>
        <taxon>Pseudomonadaceae</taxon>
        <taxon>Pseudomonas</taxon>
    </lineage>
</organism>
<dbReference type="Pfam" id="PF02321">
    <property type="entry name" value="OEP"/>
    <property type="match status" value="2"/>
</dbReference>
<keyword evidence="2 8" id="KW-1134">Transmembrane beta strand</keyword>
<evidence type="ECO:0000313" key="12">
    <source>
        <dbReference type="Proteomes" id="UP000552560"/>
    </source>
</evidence>
<comment type="caution">
    <text evidence="11">The sequence shown here is derived from an EMBL/GenBank/DDBJ whole genome shotgun (WGS) entry which is preliminary data.</text>
</comment>
<dbReference type="PANTHER" id="PTHR30203">
    <property type="entry name" value="OUTER MEMBRANE CATION EFFLUX PROTEIN"/>
    <property type="match status" value="1"/>
</dbReference>
<evidence type="ECO:0000256" key="9">
    <source>
        <dbReference type="SAM" id="Coils"/>
    </source>
</evidence>
<keyword evidence="5 8" id="KW-0564">Palmitate</keyword>
<reference evidence="11 12" key="1">
    <citation type="journal article" date="2020" name="Front. Microbiol.">
        <title>Genetic Organization of the aprX-lipA2 Operon Affects the Proteolytic Potential of Pseudomonas Species in Milk.</title>
        <authorList>
            <person name="Maier C."/>
            <person name="Huptas C."/>
            <person name="von Neubeck M."/>
            <person name="Scherer S."/>
            <person name="Wenning M."/>
            <person name="Lucking G."/>
        </authorList>
    </citation>
    <scope>NUCLEOTIDE SEQUENCE [LARGE SCALE GENOMIC DNA]</scope>
    <source>
        <strain evidence="11 12">WS 4671</strain>
    </source>
</reference>
<dbReference type="SUPFAM" id="SSF56954">
    <property type="entry name" value="Outer membrane efflux proteins (OEP)"/>
    <property type="match status" value="1"/>
</dbReference>
<evidence type="ECO:0000256" key="6">
    <source>
        <dbReference type="ARBA" id="ARBA00023237"/>
    </source>
</evidence>
<proteinExistence type="inferred from homology"/>
<comment type="subcellular location">
    <subcellularLocation>
        <location evidence="8">Cell outer membrane</location>
        <topology evidence="8">Lipid-anchor</topology>
    </subcellularLocation>
</comment>
<keyword evidence="7 8" id="KW-0449">Lipoprotein</keyword>
<keyword evidence="6" id="KW-0998">Cell outer membrane</keyword>
<dbReference type="Gene3D" id="1.20.1600.10">
    <property type="entry name" value="Outer membrane efflux proteins (OEP)"/>
    <property type="match status" value="1"/>
</dbReference>
<dbReference type="GO" id="GO:0015562">
    <property type="term" value="F:efflux transmembrane transporter activity"/>
    <property type="evidence" value="ECO:0007669"/>
    <property type="project" value="InterPro"/>
</dbReference>
<keyword evidence="4 8" id="KW-0472">Membrane</keyword>
<gene>
    <name evidence="11" type="ORF">HBO43_24500</name>
</gene>
<evidence type="ECO:0000256" key="4">
    <source>
        <dbReference type="ARBA" id="ARBA00023136"/>
    </source>
</evidence>
<dbReference type="InterPro" id="IPR003423">
    <property type="entry name" value="OMP_efflux"/>
</dbReference>
<dbReference type="InterPro" id="IPR010131">
    <property type="entry name" value="MdtP/NodT-like"/>
</dbReference>
<evidence type="ECO:0000256" key="3">
    <source>
        <dbReference type="ARBA" id="ARBA00022692"/>
    </source>
</evidence>
<name>A0A7Y1F535_PSEVE</name>
<dbReference type="RefSeq" id="WP_057005491.1">
    <property type="nucleotide sequence ID" value="NZ_CP149793.1"/>
</dbReference>
<protein>
    <submittedName>
        <fullName evidence="11">Efflux transporter outer membrane subunit</fullName>
    </submittedName>
</protein>